<dbReference type="EMBL" id="JAAMPA010000001">
    <property type="protein sequence ID" value="NIH67967.1"/>
    <property type="molecule type" value="Genomic_DNA"/>
</dbReference>
<feature type="region of interest" description="Disordered" evidence="1">
    <location>
        <begin position="1"/>
        <end position="50"/>
    </location>
</feature>
<organism evidence="2 3">
    <name type="scientific">Modestobacter marinus</name>
    <dbReference type="NCBI Taxonomy" id="477641"/>
    <lineage>
        <taxon>Bacteria</taxon>
        <taxon>Bacillati</taxon>
        <taxon>Actinomycetota</taxon>
        <taxon>Actinomycetes</taxon>
        <taxon>Geodermatophilales</taxon>
        <taxon>Geodermatophilaceae</taxon>
        <taxon>Modestobacter</taxon>
    </lineage>
</organism>
<comment type="caution">
    <text evidence="2">The sequence shown here is derived from an EMBL/GenBank/DDBJ whole genome shotgun (WGS) entry which is preliminary data.</text>
</comment>
<dbReference type="Proteomes" id="UP000552836">
    <property type="component" value="Unassembled WGS sequence"/>
</dbReference>
<protein>
    <submittedName>
        <fullName evidence="2">Uncharacterized protein</fullName>
    </submittedName>
</protein>
<name>A0A846LKC4_9ACTN</name>
<gene>
    <name evidence="2" type="ORF">FB380_002413</name>
</gene>
<sequence length="50" mass="4841">MGRVVGAAPAGHETEGGTVPERLSPRAATAPSGRATGRPGSPHRLPGAAA</sequence>
<reference evidence="2 3" key="1">
    <citation type="submission" date="2020-02" db="EMBL/GenBank/DDBJ databases">
        <title>Sequencing the genomes of 1000 actinobacteria strains.</title>
        <authorList>
            <person name="Klenk H.-P."/>
        </authorList>
    </citation>
    <scope>NUCLEOTIDE SEQUENCE [LARGE SCALE GENOMIC DNA]</scope>
    <source>
        <strain evidence="2 3">DSM 45201</strain>
    </source>
</reference>
<evidence type="ECO:0000313" key="3">
    <source>
        <dbReference type="Proteomes" id="UP000552836"/>
    </source>
</evidence>
<proteinExistence type="predicted"/>
<dbReference type="AlphaFoldDB" id="A0A846LKC4"/>
<evidence type="ECO:0000256" key="1">
    <source>
        <dbReference type="SAM" id="MobiDB-lite"/>
    </source>
</evidence>
<evidence type="ECO:0000313" key="2">
    <source>
        <dbReference type="EMBL" id="NIH67967.1"/>
    </source>
</evidence>
<accession>A0A846LKC4</accession>